<dbReference type="AlphaFoldDB" id="A0A090IDK6"/>
<evidence type="ECO:0000313" key="6">
    <source>
        <dbReference type="Proteomes" id="UP000183794"/>
    </source>
</evidence>
<evidence type="ECO:0000313" key="4">
    <source>
        <dbReference type="EMBL" id="SGZ11652.1"/>
    </source>
</evidence>
<dbReference type="GO" id="GO:0042834">
    <property type="term" value="F:peptidoglycan binding"/>
    <property type="evidence" value="ECO:0007669"/>
    <property type="project" value="InterPro"/>
</dbReference>
<dbReference type="STRING" id="80854.MVIS_2428"/>
<dbReference type="OrthoDB" id="121544at2"/>
<gene>
    <name evidence="3" type="ORF">MT2528_3524</name>
    <name evidence="4" type="ORF">NVI5450_3723</name>
</gene>
<dbReference type="PROSITE" id="PS51724">
    <property type="entry name" value="SPOR"/>
    <property type="match status" value="1"/>
</dbReference>
<feature type="domain" description="SPOR" evidence="2">
    <location>
        <begin position="392"/>
        <end position="473"/>
    </location>
</feature>
<protein>
    <recommendedName>
        <fullName evidence="2">SPOR domain-containing protein</fullName>
    </recommendedName>
</protein>
<dbReference type="HOGENOM" id="CLU_556382_0_0_6"/>
<evidence type="ECO:0000256" key="1">
    <source>
        <dbReference type="SAM" id="Phobius"/>
    </source>
</evidence>
<name>A0A090IDK6_9GAMM</name>
<dbReference type="Gene3D" id="3.30.70.1070">
    <property type="entry name" value="Sporulation related repeat"/>
    <property type="match status" value="1"/>
</dbReference>
<keyword evidence="1" id="KW-0472">Membrane</keyword>
<reference evidence="4 6" key="1">
    <citation type="submission" date="2016-11" db="EMBL/GenBank/DDBJ databases">
        <authorList>
            <person name="Jaros S."/>
            <person name="Januszkiewicz K."/>
            <person name="Wedrychowicz H."/>
        </authorList>
    </citation>
    <scope>NUCLEOTIDE SEQUENCE [LARGE SCALE GENOMIC DNA]</scope>
    <source>
        <strain evidence="4">NVI 5450</strain>
    </source>
</reference>
<keyword evidence="1" id="KW-1133">Transmembrane helix</keyword>
<evidence type="ECO:0000313" key="3">
    <source>
        <dbReference type="EMBL" id="SGY97978.1"/>
    </source>
</evidence>
<sequence length="483" mass="54063">MSAEKKAYYPESVTIEEPIIPSQDNSRIIELPEQDAKLLSARDINSKMGDFEIHFETLTKDFSEAQDDLGSTIRSLRSRNAKLDKKIESVGSNLSQSTLEQVKLSDALEQRIQTKLNTLTGGFEDANESIIEQSEQLKRLLTVQAAFEAMQKRLEKHADDADEELQTLTRESYQKIQANKAHIEGLKAQHQDQKTSLVILSEEHESLKSQVNDLADKVYSIELNASRLKRYTRKGFKVVAGVGIGVTITLASAITLLELNPTAVPEFVKIELSELTSSLSTLNNSVTEIKTETALQSEIRSELIGDVADVKTKFAELEAKTETIDERRSAERLALQSQIEKSTVQLGHLTATLTSVQTDMDDLKFQVEGPGNKNGAVTQPLVPLNNVGWIAQRNPAHYTIQLMGAYDESYLVSYVNQNEIGLTGKLLSFNKSLHIQRDWYNLYYGDFASFTEAQAAMSILPLRLKTNYPWIRNFDSILKSATK</sequence>
<feature type="transmembrane region" description="Helical" evidence="1">
    <location>
        <begin position="236"/>
        <end position="257"/>
    </location>
</feature>
<dbReference type="RefSeq" id="WP_045110606.1">
    <property type="nucleotide sequence ID" value="NZ_CAWQZC010000025.1"/>
</dbReference>
<proteinExistence type="predicted"/>
<dbReference type="Proteomes" id="UP000182660">
    <property type="component" value="Unassembled WGS sequence"/>
</dbReference>
<dbReference type="Proteomes" id="UP000183794">
    <property type="component" value="Unassembled WGS sequence"/>
</dbReference>
<keyword evidence="5" id="KW-1185">Reference proteome</keyword>
<dbReference type="InterPro" id="IPR036680">
    <property type="entry name" value="SPOR-like_sf"/>
</dbReference>
<keyword evidence="1" id="KW-0812">Transmembrane</keyword>
<dbReference type="InterPro" id="IPR007730">
    <property type="entry name" value="SPOR-like_dom"/>
</dbReference>
<evidence type="ECO:0000259" key="2">
    <source>
        <dbReference type="PROSITE" id="PS51724"/>
    </source>
</evidence>
<reference evidence="3 5" key="2">
    <citation type="submission" date="2016-11" db="EMBL/GenBank/DDBJ databases">
        <authorList>
            <person name="Klemetsen T."/>
        </authorList>
    </citation>
    <scope>NUCLEOTIDE SEQUENCE [LARGE SCALE GENOMIC DNA]</scope>
    <source>
        <strain evidence="3">MT 2528</strain>
    </source>
</reference>
<dbReference type="EMBL" id="FPLD01000102">
    <property type="protein sequence ID" value="SGZ11652.1"/>
    <property type="molecule type" value="Genomic_DNA"/>
</dbReference>
<dbReference type="GeneID" id="61297345"/>
<dbReference type="KEGG" id="mvs:MVIS_2428"/>
<accession>A0A090IDK6</accession>
<evidence type="ECO:0000313" key="5">
    <source>
        <dbReference type="Proteomes" id="UP000182660"/>
    </source>
</evidence>
<dbReference type="PATRIC" id="fig|80854.5.peg.2585"/>
<dbReference type="EMBL" id="FPLJ01000078">
    <property type="protein sequence ID" value="SGY97978.1"/>
    <property type="molecule type" value="Genomic_DNA"/>
</dbReference>
<organism evidence="4 6">
    <name type="scientific">Moritella viscosa</name>
    <dbReference type="NCBI Taxonomy" id="80854"/>
    <lineage>
        <taxon>Bacteria</taxon>
        <taxon>Pseudomonadati</taxon>
        <taxon>Pseudomonadota</taxon>
        <taxon>Gammaproteobacteria</taxon>
        <taxon>Alteromonadales</taxon>
        <taxon>Moritellaceae</taxon>
        <taxon>Moritella</taxon>
    </lineage>
</organism>